<reference evidence="4 5" key="1">
    <citation type="submission" date="2023-06" db="EMBL/GenBank/DDBJ databases">
        <title>Five Gram-positive bacteria isolated from mangrove sediments in Shenzhen, Guangdong, China.</title>
        <authorList>
            <person name="Yu S."/>
            <person name="Zheng W."/>
            <person name="Huang Y."/>
        </authorList>
    </citation>
    <scope>NUCLEOTIDE SEQUENCE [LARGE SCALE GENOMIC DNA]</scope>
    <source>
        <strain evidence="4 5">SaN35-3</strain>
    </source>
</reference>
<evidence type="ECO:0000256" key="2">
    <source>
        <dbReference type="ARBA" id="ARBA00024609"/>
    </source>
</evidence>
<evidence type="ECO:0000313" key="4">
    <source>
        <dbReference type="EMBL" id="WLR41599.1"/>
    </source>
</evidence>
<dbReference type="Proteomes" id="UP001197974">
    <property type="component" value="Chromosome"/>
</dbReference>
<sequence>MKRFLFVFSLICISFLCSSPAYANQTKTAVFYSPHQDDEILSMGHAIKAYLQKGYDVHVVLITDGASSYALNHVNTELNKHQISSLSKEEFSHSRNLEFIRSSVALGVTRNNIHLSYLPDGGTTQDQIEAIMLKYKTRFPNAKHLSFSYYDGHIDHANSGKALQNLYRNGIISEPKYYIKNIEQTAEFGSYEPYDSSYSNSLNTAMSYYRTLDPLMRMYAIGEFSVGSHFNILEKAINSNQPQSKYHLDGQ</sequence>
<dbReference type="EMBL" id="CP129013">
    <property type="protein sequence ID" value="WLR41599.1"/>
    <property type="molecule type" value="Genomic_DNA"/>
</dbReference>
<name>A0ABY9JQC1_9BACI</name>
<comment type="catalytic activity">
    <reaction evidence="2">
        <text>(S)-malyl N-acetyl-alpha-D-glucosaminide + H2O = (S)-malyl alpha-D-glucosaminide + acetate</text>
        <dbReference type="Rhea" id="RHEA:33411"/>
        <dbReference type="ChEBI" id="CHEBI:15377"/>
        <dbReference type="ChEBI" id="CHEBI:30089"/>
        <dbReference type="ChEBI" id="CHEBI:64870"/>
        <dbReference type="ChEBI" id="CHEBI:64871"/>
    </reaction>
</comment>
<dbReference type="RefSeq" id="WP_226542195.1">
    <property type="nucleotide sequence ID" value="NZ_CP129013.1"/>
</dbReference>
<evidence type="ECO:0000256" key="3">
    <source>
        <dbReference type="SAM" id="SignalP"/>
    </source>
</evidence>
<feature type="chain" id="PRO_5046290520" evidence="3">
    <location>
        <begin position="24"/>
        <end position="251"/>
    </location>
</feature>
<dbReference type="Gene3D" id="3.40.50.10320">
    <property type="entry name" value="LmbE-like"/>
    <property type="match status" value="1"/>
</dbReference>
<dbReference type="InterPro" id="IPR003737">
    <property type="entry name" value="GlcNAc_PI_deacetylase-related"/>
</dbReference>
<dbReference type="Pfam" id="PF02585">
    <property type="entry name" value="PIG-L"/>
    <property type="match status" value="1"/>
</dbReference>
<keyword evidence="4" id="KW-0378">Hydrolase</keyword>
<keyword evidence="3" id="KW-0732">Signal</keyword>
<evidence type="ECO:0000313" key="5">
    <source>
        <dbReference type="Proteomes" id="UP001197974"/>
    </source>
</evidence>
<gene>
    <name evidence="4" type="ORF">LC087_11985</name>
</gene>
<protein>
    <submittedName>
        <fullName evidence="4">PIG-L family deacetylase</fullName>
        <ecNumber evidence="4">3.5.1.-</ecNumber>
    </submittedName>
</protein>
<comment type="cofactor">
    <cofactor evidence="1">
        <name>Zn(2+)</name>
        <dbReference type="ChEBI" id="CHEBI:29105"/>
    </cofactor>
</comment>
<dbReference type="GO" id="GO:0016787">
    <property type="term" value="F:hydrolase activity"/>
    <property type="evidence" value="ECO:0007669"/>
    <property type="project" value="UniProtKB-KW"/>
</dbReference>
<feature type="signal peptide" evidence="3">
    <location>
        <begin position="1"/>
        <end position="23"/>
    </location>
</feature>
<accession>A0ABY9JQC1</accession>
<dbReference type="InterPro" id="IPR024078">
    <property type="entry name" value="LmbE-like_dom_sf"/>
</dbReference>
<proteinExistence type="predicted"/>
<dbReference type="PANTHER" id="PTHR12993:SF11">
    <property type="entry name" value="N-ACETYLGLUCOSAMINYL-PHOSPHATIDYLINOSITOL DE-N-ACETYLASE"/>
    <property type="match status" value="1"/>
</dbReference>
<dbReference type="SUPFAM" id="SSF102588">
    <property type="entry name" value="LmbE-like"/>
    <property type="match status" value="1"/>
</dbReference>
<dbReference type="PANTHER" id="PTHR12993">
    <property type="entry name" value="N-ACETYLGLUCOSAMINYL-PHOSPHATIDYLINOSITOL DE-N-ACETYLASE-RELATED"/>
    <property type="match status" value="1"/>
</dbReference>
<evidence type="ECO:0000256" key="1">
    <source>
        <dbReference type="ARBA" id="ARBA00001947"/>
    </source>
</evidence>
<organism evidence="4 5">
    <name type="scientific">Bacillus carboniphilus</name>
    <dbReference type="NCBI Taxonomy" id="86663"/>
    <lineage>
        <taxon>Bacteria</taxon>
        <taxon>Bacillati</taxon>
        <taxon>Bacillota</taxon>
        <taxon>Bacilli</taxon>
        <taxon>Bacillales</taxon>
        <taxon>Bacillaceae</taxon>
        <taxon>Bacillus</taxon>
    </lineage>
</organism>
<keyword evidence="5" id="KW-1185">Reference proteome</keyword>
<dbReference type="EC" id="3.5.1.-" evidence="4"/>